<organism evidence="4 5">
    <name type="scientific">Skeletonema marinoi</name>
    <dbReference type="NCBI Taxonomy" id="267567"/>
    <lineage>
        <taxon>Eukaryota</taxon>
        <taxon>Sar</taxon>
        <taxon>Stramenopiles</taxon>
        <taxon>Ochrophyta</taxon>
        <taxon>Bacillariophyta</taxon>
        <taxon>Coscinodiscophyceae</taxon>
        <taxon>Thalassiosirophycidae</taxon>
        <taxon>Thalassiosirales</taxon>
        <taxon>Skeletonemataceae</taxon>
        <taxon>Skeletonema</taxon>
        <taxon>Skeletonema marinoi-dohrnii complex</taxon>
    </lineage>
</organism>
<evidence type="ECO:0000256" key="2">
    <source>
        <dbReference type="SAM" id="Phobius"/>
    </source>
</evidence>
<keyword evidence="2" id="KW-0472">Membrane</keyword>
<evidence type="ECO:0000313" key="4">
    <source>
        <dbReference type="EMBL" id="KAK1736010.1"/>
    </source>
</evidence>
<evidence type="ECO:0000256" key="1">
    <source>
        <dbReference type="SAM" id="Coils"/>
    </source>
</evidence>
<keyword evidence="2" id="KW-0812">Transmembrane</keyword>
<keyword evidence="5" id="KW-1185">Reference proteome</keyword>
<dbReference type="Pfam" id="PF13524">
    <property type="entry name" value="Glyco_trans_1_2"/>
    <property type="match status" value="1"/>
</dbReference>
<dbReference type="InterPro" id="IPR055259">
    <property type="entry name" value="YkvP/CgeB_Glyco_trans-like"/>
</dbReference>
<feature type="coiled-coil region" evidence="1">
    <location>
        <begin position="58"/>
        <end position="85"/>
    </location>
</feature>
<feature type="transmembrane region" description="Helical" evidence="2">
    <location>
        <begin position="12"/>
        <end position="33"/>
    </location>
</feature>
<proteinExistence type="predicted"/>
<accession>A0AAD8XZ33</accession>
<dbReference type="Proteomes" id="UP001224775">
    <property type="component" value="Unassembled WGS sequence"/>
</dbReference>
<keyword evidence="1" id="KW-0175">Coiled coil</keyword>
<name>A0AAD8XZ33_9STRA</name>
<reference evidence="4" key="1">
    <citation type="submission" date="2023-06" db="EMBL/GenBank/DDBJ databases">
        <title>Survivors Of The Sea: Transcriptome response of Skeletonema marinoi to long-term dormancy.</title>
        <authorList>
            <person name="Pinder M.I.M."/>
            <person name="Kourtchenko O."/>
            <person name="Robertson E.K."/>
            <person name="Larsson T."/>
            <person name="Maumus F."/>
            <person name="Osuna-Cruz C.M."/>
            <person name="Vancaester E."/>
            <person name="Stenow R."/>
            <person name="Vandepoele K."/>
            <person name="Ploug H."/>
            <person name="Bruchert V."/>
            <person name="Godhe A."/>
            <person name="Topel M."/>
        </authorList>
    </citation>
    <scope>NUCLEOTIDE SEQUENCE</scope>
    <source>
        <strain evidence="4">R05AC</strain>
    </source>
</reference>
<dbReference type="EMBL" id="JATAAI010000030">
    <property type="protein sequence ID" value="KAK1736010.1"/>
    <property type="molecule type" value="Genomic_DNA"/>
</dbReference>
<feature type="domain" description="Spore protein YkvP/CgeB glycosyl transferase-like" evidence="3">
    <location>
        <begin position="296"/>
        <end position="403"/>
    </location>
</feature>
<gene>
    <name evidence="4" type="ORF">QTG54_013146</name>
</gene>
<comment type="caution">
    <text evidence="4">The sequence shown here is derived from an EMBL/GenBank/DDBJ whole genome shotgun (WGS) entry which is preliminary data.</text>
</comment>
<evidence type="ECO:0000259" key="3">
    <source>
        <dbReference type="Pfam" id="PF13524"/>
    </source>
</evidence>
<sequence>MVRRVGTVIPIGLFVCLLCFFSLFNIFVLSSWYNISSSKTTQDNSGPPVSKSSDSLRVRALSKEMEILRNEQKKFRDEMSVLEEKIDGILASRSGTKEQDTNNRVLKVHIWDDTTLPMGYREKKLYSVEGFSTHPRTTLVDSAEDADLIAWVSVRSNTEKEIPPTNYSNVVLLDYADGCNVHQKRGELKHMIGYFKRSFVLRDKDSVYVRNCTLEEVTGGIFPFSYSGLEALVNKDIHKERNTLITSVLRTEGTHNKVRSRVVDWTKSFIEQHGLKNKSSLGDVGSGYSASDFDHTYLSHLADSKIIVTCNPWNWEGDFRLWEALLSGALVMVDKMAIPHWMPHPFVHKKHLIFYDTTNQSEFNSLLEYYIEHEDEARRIGEAGYNFVLDHHMSKDRVSYILDNIESRIVLD</sequence>
<protein>
    <recommendedName>
        <fullName evidence="3">Spore protein YkvP/CgeB glycosyl transferase-like domain-containing protein</fullName>
    </recommendedName>
</protein>
<evidence type="ECO:0000313" key="5">
    <source>
        <dbReference type="Proteomes" id="UP001224775"/>
    </source>
</evidence>
<keyword evidence="2" id="KW-1133">Transmembrane helix</keyword>
<dbReference type="AlphaFoldDB" id="A0AAD8XZ33"/>